<evidence type="ECO:0000313" key="2">
    <source>
        <dbReference type="Proteomes" id="UP000824120"/>
    </source>
</evidence>
<proteinExistence type="predicted"/>
<accession>A0A9J5ZJS6</accession>
<protein>
    <submittedName>
        <fullName evidence="1">Uncharacterized protein</fullName>
    </submittedName>
</protein>
<comment type="caution">
    <text evidence="1">The sequence shown here is derived from an EMBL/GenBank/DDBJ whole genome shotgun (WGS) entry which is preliminary data.</text>
</comment>
<dbReference type="Proteomes" id="UP000824120">
    <property type="component" value="Chromosome 4"/>
</dbReference>
<sequence length="76" mass="8693">MLGKTFSIFLVCQGREKVIWELKQCYLDYYSGSGCSIQTTNSKSTLEIQSKCLKDKVLTSQISVNILHQWLFGLKI</sequence>
<name>A0A9J5ZJS6_SOLCO</name>
<organism evidence="1 2">
    <name type="scientific">Solanum commersonii</name>
    <name type="common">Commerson's wild potato</name>
    <name type="synonym">Commerson's nightshade</name>
    <dbReference type="NCBI Taxonomy" id="4109"/>
    <lineage>
        <taxon>Eukaryota</taxon>
        <taxon>Viridiplantae</taxon>
        <taxon>Streptophyta</taxon>
        <taxon>Embryophyta</taxon>
        <taxon>Tracheophyta</taxon>
        <taxon>Spermatophyta</taxon>
        <taxon>Magnoliopsida</taxon>
        <taxon>eudicotyledons</taxon>
        <taxon>Gunneridae</taxon>
        <taxon>Pentapetalae</taxon>
        <taxon>asterids</taxon>
        <taxon>lamiids</taxon>
        <taxon>Solanales</taxon>
        <taxon>Solanaceae</taxon>
        <taxon>Solanoideae</taxon>
        <taxon>Solaneae</taxon>
        <taxon>Solanum</taxon>
    </lineage>
</organism>
<dbReference type="EMBL" id="JACXVP010000004">
    <property type="protein sequence ID" value="KAG5612332.1"/>
    <property type="molecule type" value="Genomic_DNA"/>
</dbReference>
<evidence type="ECO:0000313" key="1">
    <source>
        <dbReference type="EMBL" id="KAG5612332.1"/>
    </source>
</evidence>
<keyword evidence="2" id="KW-1185">Reference proteome</keyword>
<reference evidence="1 2" key="1">
    <citation type="submission" date="2020-09" db="EMBL/GenBank/DDBJ databases">
        <title>De no assembly of potato wild relative species, Solanum commersonii.</title>
        <authorList>
            <person name="Cho K."/>
        </authorList>
    </citation>
    <scope>NUCLEOTIDE SEQUENCE [LARGE SCALE GENOMIC DNA]</scope>
    <source>
        <strain evidence="1">LZ3.2</strain>
        <tissue evidence="1">Leaf</tissue>
    </source>
</reference>
<gene>
    <name evidence="1" type="ORF">H5410_023613</name>
</gene>
<dbReference type="AlphaFoldDB" id="A0A9J5ZJS6"/>